<dbReference type="GO" id="GO:1990904">
    <property type="term" value="C:ribonucleoprotein complex"/>
    <property type="evidence" value="ECO:0007669"/>
    <property type="project" value="UniProtKB-KW"/>
</dbReference>
<dbReference type="Pfam" id="PF01201">
    <property type="entry name" value="Ribosomal_S8e"/>
    <property type="match status" value="1"/>
</dbReference>
<dbReference type="EMBL" id="KF900396">
    <property type="protein sequence ID" value="AIE93529.1"/>
    <property type="molecule type" value="Genomic_DNA"/>
</dbReference>
<dbReference type="InterPro" id="IPR001047">
    <property type="entry name" value="Ribosomal_eS8"/>
</dbReference>
<name>A0A075FQF9_9ARCH</name>
<dbReference type="AlphaFoldDB" id="A0A075FQF9"/>
<comment type="similarity">
    <text evidence="1">Belongs to the eukaryotic ribosomal protein eS8 family.</text>
</comment>
<evidence type="ECO:0000256" key="2">
    <source>
        <dbReference type="ARBA" id="ARBA00022980"/>
    </source>
</evidence>
<reference evidence="5" key="1">
    <citation type="journal article" date="2014" name="Genome Biol. Evol.">
        <title>Pangenome evidence for extensive interdomain horizontal transfer affecting lineage core and shell genes in uncultured planktonic thaumarchaeota and euryarchaeota.</title>
        <authorList>
            <person name="Deschamps P."/>
            <person name="Zivanovic Y."/>
            <person name="Moreira D."/>
            <person name="Rodriguez-Valera F."/>
            <person name="Lopez-Garcia P."/>
        </authorList>
    </citation>
    <scope>NUCLEOTIDE SEQUENCE</scope>
</reference>
<sequence length="128" mass="14286">MVKSLENIRKRKHTGGLIKHTRSRRSDEKDSFSVDTLLGDHSIRVKNSRGGNIKVSLVSDNSVNVIDKSNNSIKKVAITRVLKNPSNRDYERRRVITRGAILDTELGKVRVLSRPGQSGIINGILISE</sequence>
<proteinExistence type="inferred from homology"/>
<evidence type="ECO:0000256" key="4">
    <source>
        <dbReference type="SAM" id="MobiDB-lite"/>
    </source>
</evidence>
<dbReference type="GO" id="GO:0005840">
    <property type="term" value="C:ribosome"/>
    <property type="evidence" value="ECO:0007669"/>
    <property type="project" value="UniProtKB-KW"/>
</dbReference>
<organism evidence="5">
    <name type="scientific">uncultured marine thaumarchaeote AD1000_38_A02</name>
    <dbReference type="NCBI Taxonomy" id="1455911"/>
    <lineage>
        <taxon>Archaea</taxon>
        <taxon>Nitrososphaerota</taxon>
        <taxon>environmental samples</taxon>
    </lineage>
</organism>
<dbReference type="NCBIfam" id="TIGR00307">
    <property type="entry name" value="eS8"/>
    <property type="match status" value="1"/>
</dbReference>
<dbReference type="InterPro" id="IPR022309">
    <property type="entry name" value="Ribosomal_Se8/biogenesis_NSA2"/>
</dbReference>
<evidence type="ECO:0000313" key="5">
    <source>
        <dbReference type="EMBL" id="AIE93529.1"/>
    </source>
</evidence>
<accession>A0A075FQF9</accession>
<keyword evidence="2 5" id="KW-0689">Ribosomal protein</keyword>
<gene>
    <name evidence="5" type="primary">RP-S8e</name>
    <name evidence="5" type="synonym">RPS8</name>
</gene>
<protein>
    <submittedName>
        <fullName evidence="5">Ribosomal protein s8e (RP-S8e, RPS8)</fullName>
    </submittedName>
</protein>
<dbReference type="Gene3D" id="2.40.10.310">
    <property type="match status" value="1"/>
</dbReference>
<keyword evidence="3" id="KW-0687">Ribonucleoprotein</keyword>
<dbReference type="GO" id="GO:0006412">
    <property type="term" value="P:translation"/>
    <property type="evidence" value="ECO:0007669"/>
    <property type="project" value="InterPro"/>
</dbReference>
<evidence type="ECO:0000256" key="1">
    <source>
        <dbReference type="ARBA" id="ARBA00005257"/>
    </source>
</evidence>
<dbReference type="GO" id="GO:0003735">
    <property type="term" value="F:structural constituent of ribosome"/>
    <property type="evidence" value="ECO:0007669"/>
    <property type="project" value="InterPro"/>
</dbReference>
<feature type="region of interest" description="Disordered" evidence="4">
    <location>
        <begin position="1"/>
        <end position="31"/>
    </location>
</feature>
<feature type="compositionally biased region" description="Basic residues" evidence="4">
    <location>
        <begin position="9"/>
        <end position="23"/>
    </location>
</feature>
<evidence type="ECO:0000256" key="3">
    <source>
        <dbReference type="ARBA" id="ARBA00023274"/>
    </source>
</evidence>